<organism evidence="5 6">
    <name type="scientific">Exidia glandulosa HHB12029</name>
    <dbReference type="NCBI Taxonomy" id="1314781"/>
    <lineage>
        <taxon>Eukaryota</taxon>
        <taxon>Fungi</taxon>
        <taxon>Dikarya</taxon>
        <taxon>Basidiomycota</taxon>
        <taxon>Agaricomycotina</taxon>
        <taxon>Agaricomycetes</taxon>
        <taxon>Auriculariales</taxon>
        <taxon>Exidiaceae</taxon>
        <taxon>Exidia</taxon>
    </lineage>
</organism>
<dbReference type="InterPro" id="IPR050168">
    <property type="entry name" value="AAA_ATPase_domain"/>
</dbReference>
<keyword evidence="6" id="KW-1185">Reference proteome</keyword>
<dbReference type="GO" id="GO:0005634">
    <property type="term" value="C:nucleus"/>
    <property type="evidence" value="ECO:0007669"/>
    <property type="project" value="TreeGrafter"/>
</dbReference>
<dbReference type="GO" id="GO:0031593">
    <property type="term" value="F:polyubiquitin modification-dependent protein binding"/>
    <property type="evidence" value="ECO:0007669"/>
    <property type="project" value="TreeGrafter"/>
</dbReference>
<dbReference type="GO" id="GO:0005524">
    <property type="term" value="F:ATP binding"/>
    <property type="evidence" value="ECO:0007669"/>
    <property type="project" value="UniProtKB-KW"/>
</dbReference>
<protein>
    <recommendedName>
        <fullName evidence="4">AAA ATPase AAA+ lid domain-containing protein</fullName>
    </recommendedName>
</protein>
<dbReference type="GO" id="GO:0005829">
    <property type="term" value="C:cytosol"/>
    <property type="evidence" value="ECO:0007669"/>
    <property type="project" value="TreeGrafter"/>
</dbReference>
<comment type="similarity">
    <text evidence="1">Belongs to the AAA ATPase family.</text>
</comment>
<dbReference type="GO" id="GO:0030970">
    <property type="term" value="P:retrograde protein transport, ER to cytosol"/>
    <property type="evidence" value="ECO:0007669"/>
    <property type="project" value="TreeGrafter"/>
</dbReference>
<evidence type="ECO:0000256" key="3">
    <source>
        <dbReference type="ARBA" id="ARBA00022840"/>
    </source>
</evidence>
<dbReference type="OrthoDB" id="3252196at2759"/>
<dbReference type="GO" id="GO:0034098">
    <property type="term" value="C:VCP-NPL4-UFD1 AAA ATPase complex"/>
    <property type="evidence" value="ECO:0007669"/>
    <property type="project" value="TreeGrafter"/>
</dbReference>
<dbReference type="GO" id="GO:0016887">
    <property type="term" value="F:ATP hydrolysis activity"/>
    <property type="evidence" value="ECO:0007669"/>
    <property type="project" value="TreeGrafter"/>
</dbReference>
<dbReference type="Gene3D" id="6.10.20.150">
    <property type="match status" value="1"/>
</dbReference>
<evidence type="ECO:0000259" key="4">
    <source>
        <dbReference type="Pfam" id="PF17862"/>
    </source>
</evidence>
<accession>A0A165IE90</accession>
<dbReference type="PANTHER" id="PTHR23077">
    <property type="entry name" value="AAA-FAMILY ATPASE"/>
    <property type="match status" value="1"/>
</dbReference>
<dbReference type="STRING" id="1314781.A0A165IE90"/>
<dbReference type="InParanoid" id="A0A165IE90"/>
<dbReference type="PANTHER" id="PTHR23077:SF171">
    <property type="entry name" value="NUCLEAR VALOSIN-CONTAINING PROTEIN-LIKE"/>
    <property type="match status" value="1"/>
</dbReference>
<dbReference type="InterPro" id="IPR041569">
    <property type="entry name" value="AAA_lid_3"/>
</dbReference>
<dbReference type="Pfam" id="PF17862">
    <property type="entry name" value="AAA_lid_3"/>
    <property type="match status" value="1"/>
</dbReference>
<dbReference type="GO" id="GO:0051228">
    <property type="term" value="P:mitotic spindle disassembly"/>
    <property type="evidence" value="ECO:0007669"/>
    <property type="project" value="TreeGrafter"/>
</dbReference>
<gene>
    <name evidence="5" type="ORF">EXIGLDRAFT_768180</name>
</gene>
<name>A0A165IE90_EXIGL</name>
<feature type="domain" description="AAA ATPase AAA+ lid" evidence="4">
    <location>
        <begin position="44"/>
        <end position="79"/>
    </location>
</feature>
<keyword evidence="2" id="KW-0547">Nucleotide-binding</keyword>
<keyword evidence="3" id="KW-0067">ATP-binding</keyword>
<dbReference type="AlphaFoldDB" id="A0A165IE90"/>
<dbReference type="Proteomes" id="UP000077266">
    <property type="component" value="Unassembled WGS sequence"/>
</dbReference>
<reference evidence="5 6" key="1">
    <citation type="journal article" date="2016" name="Mol. Biol. Evol.">
        <title>Comparative Genomics of Early-Diverging Mushroom-Forming Fungi Provides Insights into the Origins of Lignocellulose Decay Capabilities.</title>
        <authorList>
            <person name="Nagy L.G."/>
            <person name="Riley R."/>
            <person name="Tritt A."/>
            <person name="Adam C."/>
            <person name="Daum C."/>
            <person name="Floudas D."/>
            <person name="Sun H."/>
            <person name="Yadav J.S."/>
            <person name="Pangilinan J."/>
            <person name="Larsson K.H."/>
            <person name="Matsuura K."/>
            <person name="Barry K."/>
            <person name="Labutti K."/>
            <person name="Kuo R."/>
            <person name="Ohm R.A."/>
            <person name="Bhattacharya S.S."/>
            <person name="Shirouzu T."/>
            <person name="Yoshinaga Y."/>
            <person name="Martin F.M."/>
            <person name="Grigoriev I.V."/>
            <person name="Hibbett D.S."/>
        </authorList>
    </citation>
    <scope>NUCLEOTIDE SEQUENCE [LARGE SCALE GENOMIC DNA]</scope>
    <source>
        <strain evidence="5 6">HHB12029</strain>
    </source>
</reference>
<evidence type="ECO:0000256" key="1">
    <source>
        <dbReference type="ARBA" id="ARBA00006914"/>
    </source>
</evidence>
<proteinExistence type="inferred from homology"/>
<evidence type="ECO:0000256" key="2">
    <source>
        <dbReference type="ARBA" id="ARBA00022741"/>
    </source>
</evidence>
<evidence type="ECO:0000313" key="6">
    <source>
        <dbReference type="Proteomes" id="UP000077266"/>
    </source>
</evidence>
<sequence length="167" mass="19114">MAQPFVSPLSLKCPVDTRHVTSTPSFKRVLVQAVLKKSPVSPRVDLTFLDKNTHGFSGADSTEICQRAGKLAIRESIKADIRRLREKGEADAMEAEEEDPVPEITQEHFEEATKFVRRSVSDADVRRYEISLRVYSQLRVLTWYTITTRHANYESRASQPRNDCEKF</sequence>
<dbReference type="GO" id="GO:0097352">
    <property type="term" value="P:autophagosome maturation"/>
    <property type="evidence" value="ECO:0007669"/>
    <property type="project" value="TreeGrafter"/>
</dbReference>
<dbReference type="EMBL" id="KV425992">
    <property type="protein sequence ID" value="KZV93283.1"/>
    <property type="molecule type" value="Genomic_DNA"/>
</dbReference>
<evidence type="ECO:0000313" key="5">
    <source>
        <dbReference type="EMBL" id="KZV93283.1"/>
    </source>
</evidence>